<accession>A0AAW2FEX4</accession>
<evidence type="ECO:0000313" key="1">
    <source>
        <dbReference type="EMBL" id="KAL0113605.1"/>
    </source>
</evidence>
<name>A0AAW2FEX4_9HYME</name>
<protein>
    <submittedName>
        <fullName evidence="1">Uncharacterized protein</fullName>
    </submittedName>
</protein>
<reference evidence="1 2" key="1">
    <citation type="submission" date="2023-03" db="EMBL/GenBank/DDBJ databases">
        <title>High recombination rates correlate with genetic variation in Cardiocondyla obscurior ants.</title>
        <authorList>
            <person name="Errbii M."/>
        </authorList>
    </citation>
    <scope>NUCLEOTIDE SEQUENCE [LARGE SCALE GENOMIC DNA]</scope>
    <source>
        <strain evidence="1">Alpha-2009</strain>
        <tissue evidence="1">Whole body</tissue>
    </source>
</reference>
<evidence type="ECO:0000313" key="2">
    <source>
        <dbReference type="Proteomes" id="UP001430953"/>
    </source>
</evidence>
<dbReference type="Proteomes" id="UP001430953">
    <property type="component" value="Unassembled WGS sequence"/>
</dbReference>
<organism evidence="1 2">
    <name type="scientific">Cardiocondyla obscurior</name>
    <dbReference type="NCBI Taxonomy" id="286306"/>
    <lineage>
        <taxon>Eukaryota</taxon>
        <taxon>Metazoa</taxon>
        <taxon>Ecdysozoa</taxon>
        <taxon>Arthropoda</taxon>
        <taxon>Hexapoda</taxon>
        <taxon>Insecta</taxon>
        <taxon>Pterygota</taxon>
        <taxon>Neoptera</taxon>
        <taxon>Endopterygota</taxon>
        <taxon>Hymenoptera</taxon>
        <taxon>Apocrita</taxon>
        <taxon>Aculeata</taxon>
        <taxon>Formicoidea</taxon>
        <taxon>Formicidae</taxon>
        <taxon>Myrmicinae</taxon>
        <taxon>Cardiocondyla</taxon>
    </lineage>
</organism>
<comment type="caution">
    <text evidence="1">The sequence shown here is derived from an EMBL/GenBank/DDBJ whole genome shotgun (WGS) entry which is preliminary data.</text>
</comment>
<proteinExistence type="predicted"/>
<dbReference type="EMBL" id="JADYXP020000012">
    <property type="protein sequence ID" value="KAL0113605.1"/>
    <property type="molecule type" value="Genomic_DNA"/>
</dbReference>
<keyword evidence="2" id="KW-1185">Reference proteome</keyword>
<gene>
    <name evidence="1" type="ORF">PUN28_012632</name>
</gene>
<dbReference type="AlphaFoldDB" id="A0AAW2FEX4"/>
<sequence length="77" mass="8708">MRKSGNTRGMRRGGLFRPRHRMRNHVLSRCAFNAVSTSKIIAAIIITVRSQRAVNDAIRNAGGVTAKEKKPRPKEFY</sequence>